<dbReference type="GO" id="GO:0003955">
    <property type="term" value="F:NAD(P)H dehydrogenase (quinone) activity"/>
    <property type="evidence" value="ECO:0007669"/>
    <property type="project" value="TreeGrafter"/>
</dbReference>
<dbReference type="STRING" id="1531429.JI75_00710"/>
<dbReference type="GO" id="GO:0009055">
    <property type="term" value="F:electron transfer activity"/>
    <property type="evidence" value="ECO:0007669"/>
    <property type="project" value="TreeGrafter"/>
</dbReference>
<reference evidence="4" key="1">
    <citation type="submission" date="2014-08" db="EMBL/GenBank/DDBJ databases">
        <title>Coriobacteriaceae sp. complete genome.</title>
        <authorList>
            <person name="Looft T."/>
            <person name="Bayles D.O."/>
            <person name="Stanton T.B."/>
        </authorList>
    </citation>
    <scope>NUCLEOTIDE SEQUENCE [LARGE SCALE GENOMIC DNA]</scope>
    <source>
        <strain evidence="4">68-1-3</strain>
    </source>
</reference>
<reference evidence="3 4" key="2">
    <citation type="journal article" date="2015" name="Genome Announc.">
        <title>Complete Genome Sequence of Coriobacteriaceae Strain 68-1-3, a Novel Mucus-Degrading Isolate from the Swine Intestinal Tract.</title>
        <authorList>
            <person name="Looft T."/>
            <person name="Bayles D.O."/>
            <person name="Alt D.P."/>
            <person name="Stanton T.B."/>
        </authorList>
    </citation>
    <scope>NUCLEOTIDE SEQUENCE [LARGE SCALE GENOMIC DNA]</scope>
    <source>
        <strain evidence="3 4">68-1-3</strain>
    </source>
</reference>
<proteinExistence type="predicted"/>
<name>A0A0A8B8K3_9ACTN</name>
<accession>A0A0A8B8K3</accession>
<dbReference type="HOGENOM" id="CLU_058643_0_2_11"/>
<dbReference type="OrthoDB" id="9798454at2"/>
<dbReference type="Proteomes" id="UP000031121">
    <property type="component" value="Chromosome"/>
</dbReference>
<dbReference type="GO" id="GO:0010181">
    <property type="term" value="F:FMN binding"/>
    <property type="evidence" value="ECO:0007669"/>
    <property type="project" value="TreeGrafter"/>
</dbReference>
<dbReference type="Gene3D" id="3.40.50.360">
    <property type="match status" value="1"/>
</dbReference>
<evidence type="ECO:0000313" key="4">
    <source>
        <dbReference type="Proteomes" id="UP000031121"/>
    </source>
</evidence>
<dbReference type="InterPro" id="IPR003680">
    <property type="entry name" value="Flavodoxin_fold"/>
</dbReference>
<protein>
    <recommendedName>
        <fullName evidence="2">Flavodoxin-like fold domain-containing protein</fullName>
    </recommendedName>
</protein>
<evidence type="ECO:0000256" key="1">
    <source>
        <dbReference type="ARBA" id="ARBA00023002"/>
    </source>
</evidence>
<dbReference type="AlphaFoldDB" id="A0A0A8B8K3"/>
<dbReference type="InterPro" id="IPR046980">
    <property type="entry name" value="KefG/KefF"/>
</dbReference>
<dbReference type="InterPro" id="IPR029039">
    <property type="entry name" value="Flavoprotein-like_sf"/>
</dbReference>
<dbReference type="RefSeq" id="WP_039687989.1">
    <property type="nucleotide sequence ID" value="NZ_CP009302.1"/>
</dbReference>
<gene>
    <name evidence="3" type="ORF">JI75_00710</name>
</gene>
<sequence>MNNVLIVCGHPDLRNSVANKTVLEEAQRLVAGAVLDPVADLYPDGAIDVAAEQEKLLKADVVVLQYPLYWYGMPSALQRWLEAVFQHGFSHGRTGDKLRGKKLVASFTMAAPESQCEAQGFTLDQLVDTQKRIARYAGMQWAGFVATGGIFHLPGGDDATLEQAKALGADHAARLARLVEAL</sequence>
<evidence type="ECO:0000259" key="2">
    <source>
        <dbReference type="Pfam" id="PF02525"/>
    </source>
</evidence>
<dbReference type="Pfam" id="PF02525">
    <property type="entry name" value="Flavodoxin_2"/>
    <property type="match status" value="1"/>
</dbReference>
<dbReference type="PANTHER" id="PTHR47307">
    <property type="entry name" value="GLUTATHIONE-REGULATED POTASSIUM-EFFLUX SYSTEM ANCILLARY PROTEIN KEFG"/>
    <property type="match status" value="1"/>
</dbReference>
<dbReference type="EMBL" id="CP009302">
    <property type="protein sequence ID" value="AJC11442.1"/>
    <property type="molecule type" value="Genomic_DNA"/>
</dbReference>
<organism evidence="3 4">
    <name type="scientific">Berryella intestinalis</name>
    <dbReference type="NCBI Taxonomy" id="1531429"/>
    <lineage>
        <taxon>Bacteria</taxon>
        <taxon>Bacillati</taxon>
        <taxon>Actinomycetota</taxon>
        <taxon>Coriobacteriia</taxon>
        <taxon>Eggerthellales</taxon>
        <taxon>Eggerthellaceae</taxon>
        <taxon>Berryella</taxon>
    </lineage>
</organism>
<dbReference type="KEGG" id="cbac:JI75_00710"/>
<keyword evidence="4" id="KW-1185">Reference proteome</keyword>
<keyword evidence="1" id="KW-0560">Oxidoreductase</keyword>
<dbReference type="PANTHER" id="PTHR47307:SF1">
    <property type="entry name" value="GLUTATHIONE-REGULATED POTASSIUM-EFFLUX SYSTEM ANCILLARY PROTEIN KEFG"/>
    <property type="match status" value="1"/>
</dbReference>
<evidence type="ECO:0000313" key="3">
    <source>
        <dbReference type="EMBL" id="AJC11442.1"/>
    </source>
</evidence>
<dbReference type="SUPFAM" id="SSF52218">
    <property type="entry name" value="Flavoproteins"/>
    <property type="match status" value="1"/>
</dbReference>
<feature type="domain" description="Flavodoxin-like fold" evidence="2">
    <location>
        <begin position="3"/>
        <end position="165"/>
    </location>
</feature>